<name>A0A829Y974_9GAMM</name>
<dbReference type="Proteomes" id="UP000445000">
    <property type="component" value="Unassembled WGS sequence"/>
</dbReference>
<evidence type="ECO:0000313" key="1">
    <source>
        <dbReference type="EMBL" id="GFE79408.1"/>
    </source>
</evidence>
<reference evidence="2" key="1">
    <citation type="submission" date="2020-01" db="EMBL/GenBank/DDBJ databases">
        <title>'Steroidobacter agaridevorans' sp. nov., agar-degrading bacteria isolated from rhizosphere soils.</title>
        <authorList>
            <person name="Ikenaga M."/>
            <person name="Kataoka M."/>
            <person name="Murouchi A."/>
            <person name="Katsuragi S."/>
            <person name="Sakai M."/>
        </authorList>
    </citation>
    <scope>NUCLEOTIDE SEQUENCE [LARGE SCALE GENOMIC DNA]</scope>
    <source>
        <strain evidence="2">YU21-B</strain>
    </source>
</reference>
<dbReference type="AlphaFoldDB" id="A0A829Y974"/>
<accession>A0A829Y974</accession>
<comment type="caution">
    <text evidence="1">The sequence shown here is derived from an EMBL/GenBank/DDBJ whole genome shotgun (WGS) entry which is preliminary data.</text>
</comment>
<evidence type="ECO:0008006" key="3">
    <source>
        <dbReference type="Google" id="ProtNLM"/>
    </source>
</evidence>
<dbReference type="EMBL" id="BLJN01000001">
    <property type="protein sequence ID" value="GFE79408.1"/>
    <property type="molecule type" value="Genomic_DNA"/>
</dbReference>
<keyword evidence="2" id="KW-1185">Reference proteome</keyword>
<evidence type="ECO:0000313" key="2">
    <source>
        <dbReference type="Proteomes" id="UP000445000"/>
    </source>
</evidence>
<gene>
    <name evidence="1" type="ORF">GCM10011487_14080</name>
</gene>
<organism evidence="1 2">
    <name type="scientific">Steroidobacter agaridevorans</name>
    <dbReference type="NCBI Taxonomy" id="2695856"/>
    <lineage>
        <taxon>Bacteria</taxon>
        <taxon>Pseudomonadati</taxon>
        <taxon>Pseudomonadota</taxon>
        <taxon>Gammaproteobacteria</taxon>
        <taxon>Steroidobacterales</taxon>
        <taxon>Steroidobacteraceae</taxon>
        <taxon>Steroidobacter</taxon>
    </lineage>
</organism>
<sequence>MKDVTLESPRMETRTLYRPVGPKELQLLKDSGFRRWPPRLPEQPIFYPVTNEQYAIEIASRWNVKDDAVGYVTKFEVRRSFMDRYEIQTVGGSYHTEWWVPAEELEQLNDNIVGLIEVIGEYRKPI</sequence>
<proteinExistence type="predicted"/>
<protein>
    <recommendedName>
        <fullName evidence="3">ADP-ribosylation/crystallin J1</fullName>
    </recommendedName>
</protein>